<sequence>MLSAGHTVARPSSRGRTLGAVIRGLFCRHQWDTSRSRKGTFVCRGCGARKG</sequence>
<name>A0A7X5YMJ2_9CAUL</name>
<organism evidence="1 2">
    <name type="scientific">Brevundimonas alba</name>
    <dbReference type="NCBI Taxonomy" id="74314"/>
    <lineage>
        <taxon>Bacteria</taxon>
        <taxon>Pseudomonadati</taxon>
        <taxon>Pseudomonadota</taxon>
        <taxon>Alphaproteobacteria</taxon>
        <taxon>Caulobacterales</taxon>
        <taxon>Caulobacteraceae</taxon>
        <taxon>Brevundimonas</taxon>
    </lineage>
</organism>
<dbReference type="EMBL" id="JAATJM010000002">
    <property type="protein sequence ID" value="NJC42678.1"/>
    <property type="molecule type" value="Genomic_DNA"/>
</dbReference>
<reference evidence="1 2" key="1">
    <citation type="submission" date="2020-03" db="EMBL/GenBank/DDBJ databases">
        <title>Genomic Encyclopedia of Type Strains, Phase IV (KMG-IV): sequencing the most valuable type-strain genomes for metagenomic binning, comparative biology and taxonomic classification.</title>
        <authorList>
            <person name="Goeker M."/>
        </authorList>
    </citation>
    <scope>NUCLEOTIDE SEQUENCE [LARGE SCALE GENOMIC DNA]</scope>
    <source>
        <strain evidence="1 2">DSM 4736</strain>
    </source>
</reference>
<evidence type="ECO:0000313" key="1">
    <source>
        <dbReference type="EMBL" id="NJC42678.1"/>
    </source>
</evidence>
<comment type="caution">
    <text evidence="1">The sequence shown here is derived from an EMBL/GenBank/DDBJ whole genome shotgun (WGS) entry which is preliminary data.</text>
</comment>
<keyword evidence="2" id="KW-1185">Reference proteome</keyword>
<evidence type="ECO:0000313" key="2">
    <source>
        <dbReference type="Proteomes" id="UP000587415"/>
    </source>
</evidence>
<dbReference type="Proteomes" id="UP000587415">
    <property type="component" value="Unassembled WGS sequence"/>
</dbReference>
<proteinExistence type="predicted"/>
<protein>
    <submittedName>
        <fullName evidence="1">Uncharacterized protein</fullName>
    </submittedName>
</protein>
<dbReference type="AlphaFoldDB" id="A0A7X5YMJ2"/>
<accession>A0A7X5YMJ2</accession>
<gene>
    <name evidence="1" type="ORF">GGQ87_002973</name>
</gene>